<dbReference type="EMBL" id="CM010718">
    <property type="protein sequence ID" value="RZC58756.1"/>
    <property type="molecule type" value="Genomic_DNA"/>
</dbReference>
<accession>A0A4Y7JDZ3</accession>
<dbReference type="AlphaFoldDB" id="A0A4Y7JDZ3"/>
<organism evidence="1 2">
    <name type="scientific">Papaver somniferum</name>
    <name type="common">Opium poppy</name>
    <dbReference type="NCBI Taxonomy" id="3469"/>
    <lineage>
        <taxon>Eukaryota</taxon>
        <taxon>Viridiplantae</taxon>
        <taxon>Streptophyta</taxon>
        <taxon>Embryophyta</taxon>
        <taxon>Tracheophyta</taxon>
        <taxon>Spermatophyta</taxon>
        <taxon>Magnoliopsida</taxon>
        <taxon>Ranunculales</taxon>
        <taxon>Papaveraceae</taxon>
        <taxon>Papaveroideae</taxon>
        <taxon>Papaver</taxon>
    </lineage>
</organism>
<name>A0A4Y7JDZ3_PAPSO</name>
<evidence type="ECO:0000313" key="2">
    <source>
        <dbReference type="Proteomes" id="UP000316621"/>
    </source>
</evidence>
<dbReference type="Gramene" id="RZC58756">
    <property type="protein sequence ID" value="RZC58756"/>
    <property type="gene ID" value="C5167_006059"/>
</dbReference>
<protein>
    <submittedName>
        <fullName evidence="1">Uncharacterized protein</fullName>
    </submittedName>
</protein>
<reference evidence="1 2" key="1">
    <citation type="journal article" date="2018" name="Science">
        <title>The opium poppy genome and morphinan production.</title>
        <authorList>
            <person name="Guo L."/>
            <person name="Winzer T."/>
            <person name="Yang X."/>
            <person name="Li Y."/>
            <person name="Ning Z."/>
            <person name="He Z."/>
            <person name="Teodor R."/>
            <person name="Lu Y."/>
            <person name="Bowser T.A."/>
            <person name="Graham I.A."/>
            <person name="Ye K."/>
        </authorList>
    </citation>
    <scope>NUCLEOTIDE SEQUENCE [LARGE SCALE GENOMIC DNA]</scope>
    <source>
        <strain evidence="2">cv. HN1</strain>
        <tissue evidence="1">Leaves</tissue>
    </source>
</reference>
<sequence>MKEQQQQKNMVEEYHHDMFPVEELEVLATTQFSSFLQFAGRKRSEEQLMS</sequence>
<dbReference type="Proteomes" id="UP000316621">
    <property type="component" value="Chromosome 4"/>
</dbReference>
<proteinExistence type="predicted"/>
<evidence type="ECO:0000313" key="1">
    <source>
        <dbReference type="EMBL" id="RZC58756.1"/>
    </source>
</evidence>
<keyword evidence="2" id="KW-1185">Reference proteome</keyword>
<gene>
    <name evidence="1" type="ORF">C5167_006059</name>
</gene>